<feature type="signal peptide" evidence="3">
    <location>
        <begin position="1"/>
        <end position="29"/>
    </location>
</feature>
<keyword evidence="6" id="KW-1185">Reference proteome</keyword>
<dbReference type="InterPro" id="IPR044060">
    <property type="entry name" value="Bacterial_rp_domain"/>
</dbReference>
<evidence type="ECO:0000256" key="1">
    <source>
        <dbReference type="SAM" id="MobiDB-lite"/>
    </source>
</evidence>
<feature type="compositionally biased region" description="Low complexity" evidence="1">
    <location>
        <begin position="969"/>
        <end position="981"/>
    </location>
</feature>
<evidence type="ECO:0000313" key="6">
    <source>
        <dbReference type="Proteomes" id="UP000265643"/>
    </source>
</evidence>
<feature type="domain" description="Bacterial repeat" evidence="4">
    <location>
        <begin position="160"/>
        <end position="236"/>
    </location>
</feature>
<dbReference type="Pfam" id="PF18998">
    <property type="entry name" value="Flg_new_2"/>
    <property type="match status" value="1"/>
</dbReference>
<keyword evidence="2" id="KW-0472">Membrane</keyword>
<gene>
    <name evidence="5" type="ORF">KGMB01110_20230</name>
</gene>
<reference evidence="6" key="1">
    <citation type="submission" date="2018-09" db="EMBL/GenBank/DDBJ databases">
        <title>Draft Genome Sequence of Mediterraneibacter sp. KCTC 15684.</title>
        <authorList>
            <person name="Kim J.S."/>
            <person name="Han K.I."/>
            <person name="Suh M.K."/>
            <person name="Lee K.C."/>
            <person name="Eom M.K."/>
            <person name="Lee J.H."/>
            <person name="Park S.H."/>
            <person name="Kang S.W."/>
            <person name="Park J.E."/>
            <person name="Oh B.S."/>
            <person name="Yu S.Y."/>
            <person name="Choi S.H."/>
            <person name="Lee D.H."/>
            <person name="Yoon H."/>
            <person name="Kim B."/>
            <person name="Yang S.J."/>
            <person name="Lee J.S."/>
        </authorList>
    </citation>
    <scope>NUCLEOTIDE SEQUENCE [LARGE SCALE GENOMIC DNA]</scope>
    <source>
        <strain evidence="6">KCTC 15684</strain>
    </source>
</reference>
<comment type="caution">
    <text evidence="5">The sequence shown here is derived from an EMBL/GenBank/DDBJ whole genome shotgun (WGS) entry which is preliminary data.</text>
</comment>
<feature type="compositionally biased region" description="Basic and acidic residues" evidence="1">
    <location>
        <begin position="983"/>
        <end position="996"/>
    </location>
</feature>
<dbReference type="InterPro" id="IPR011050">
    <property type="entry name" value="Pectin_lyase_fold/virulence"/>
</dbReference>
<dbReference type="Proteomes" id="UP000265643">
    <property type="component" value="Unassembled WGS sequence"/>
</dbReference>
<evidence type="ECO:0000256" key="2">
    <source>
        <dbReference type="SAM" id="Phobius"/>
    </source>
</evidence>
<keyword evidence="2" id="KW-1133">Transmembrane helix</keyword>
<evidence type="ECO:0000256" key="3">
    <source>
        <dbReference type="SAM" id="SignalP"/>
    </source>
</evidence>
<organism evidence="5 6">
    <name type="scientific">Mediterraneibacter butyricigenes</name>
    <dbReference type="NCBI Taxonomy" id="2316025"/>
    <lineage>
        <taxon>Bacteria</taxon>
        <taxon>Bacillati</taxon>
        <taxon>Bacillota</taxon>
        <taxon>Clostridia</taxon>
        <taxon>Lachnospirales</taxon>
        <taxon>Lachnospiraceae</taxon>
        <taxon>Mediterraneibacter</taxon>
    </lineage>
</organism>
<accession>A0A391P2I4</accession>
<dbReference type="AlphaFoldDB" id="A0A391P2I4"/>
<keyword evidence="2" id="KW-0812">Transmembrane</keyword>
<feature type="chain" id="PRO_5017428975" description="Bacterial repeat domain-containing protein" evidence="3">
    <location>
        <begin position="30"/>
        <end position="1064"/>
    </location>
</feature>
<dbReference type="EMBL" id="BHGK01000001">
    <property type="protein sequence ID" value="GCA67587.1"/>
    <property type="molecule type" value="Genomic_DNA"/>
</dbReference>
<sequence>MKKKMWKKVASLLLSMMFVLSTVTMPAMAADLKAAPTEVKSCSASGIYSTVFNLEFADETWMDAIQAVSVNGKAYTKQTINSFSDGELWNVGSTYNAYGTIKVLQFIEPSGATYPLTVQVTATGYQDLTVKIEKGSSYGSYTATVEQSGSGENAKTYTATAATGLKNGSIELSKTTDLKEGEVVTVTATPDNGYEVNAITATTDSKADVEVKNTDGTYTFAMPAGNVTVSATFQAKQPVEPGKISADQFSIKKDSFGNDWNVTVTGEDGYVAAITDVKVNGTSWTEQSYDPSSGGAYRKKADDNLLVFAATDFSPNPTTPILKSGDVITITANDYEEITLKLVVDVNGNATLQEDDGQGDPYELHVKIDGSFEAAIVGQKDYDGVSSASTGGATSNNNSAVKVYGALTDKGTAPVDSDWEELDNLSKISLDGSKCSVSIVPDTAKGTPADADSGMEGVYMTISSALTLNGTPKDEGQYQISVSITDKQGRTAVSNSLPFRIYTGKEKLADQLKEENFRQFTSGLYAWDIMEPWAIADFGSNVDGEEESVRVPKDLEVWYGSHTSGTYGYLGYDIEWEKVESGDIPQTLYIPAGCNLTIENMEILSSVHIIVENGGKLTLSDSTVQGIIDVEKGGTFSMNYNAFEGNFTSGASICGQLRLADGAILENAAIYSNANYLANGDLTDRNIKTPVVVANGNVTVKGQVFIRGEGDGPGIGQTGLQVKNGTLTLADGAILAVYGGEGAINKNDGGTAIDLVNGNIEGNGKLIAVAGKTLFGDGGTGVTGNGTINTSEAYIQGSTTYKGETGKATDEDVKIVSAKKHVEDGTKKEAGANDPLDDLYWRKGQTIPPIGKFVIDTQEPTVVEFSVTLGKDSAKYDGTNKIPSVVVKDGTYVLKEGRDYEITYTFEAKDNVNAQNEDVNAAATTEGATGQNFKDAEFIEAGTYTLTVTGIGNYEGSTGTAVFTIEAKATNGGDNGNNGNKGDAGKDDSNKGDAGKDNGSIGKDNGNSGNTGKDADKNGSKKVISKKTNTPKTGDYSNLFLWGALLVVSCGACVGSVVIRRNRK</sequence>
<feature type="region of interest" description="Disordered" evidence="1">
    <location>
        <begin position="969"/>
        <end position="1028"/>
    </location>
</feature>
<dbReference type="SUPFAM" id="SSF51126">
    <property type="entry name" value="Pectin lyase-like"/>
    <property type="match status" value="1"/>
</dbReference>
<name>A0A391P2I4_9FIRM</name>
<keyword evidence="3" id="KW-0732">Signal</keyword>
<dbReference type="RefSeq" id="WP_119298197.1">
    <property type="nucleotide sequence ID" value="NZ_BHGK01000001.1"/>
</dbReference>
<feature type="transmembrane region" description="Helical" evidence="2">
    <location>
        <begin position="1039"/>
        <end position="1059"/>
    </location>
</feature>
<protein>
    <recommendedName>
        <fullName evidence="4">Bacterial repeat domain-containing protein</fullName>
    </recommendedName>
</protein>
<proteinExistence type="predicted"/>
<evidence type="ECO:0000259" key="4">
    <source>
        <dbReference type="Pfam" id="PF18998"/>
    </source>
</evidence>
<evidence type="ECO:0000313" key="5">
    <source>
        <dbReference type="EMBL" id="GCA67587.1"/>
    </source>
</evidence>